<keyword evidence="1 2" id="KW-0443">Lipid metabolism</keyword>
<protein>
    <submittedName>
        <fullName evidence="4">Patatin</fullName>
    </submittedName>
</protein>
<comment type="caution">
    <text evidence="4">The sequence shown here is derived from an EMBL/GenBank/DDBJ whole genome shotgun (WGS) entry which is preliminary data.</text>
</comment>
<dbReference type="Pfam" id="PF01734">
    <property type="entry name" value="Patatin"/>
    <property type="match status" value="1"/>
</dbReference>
<dbReference type="Gene3D" id="3.40.1090.10">
    <property type="entry name" value="Cytosolic phospholipase A2 catalytic domain"/>
    <property type="match status" value="2"/>
</dbReference>
<dbReference type="PROSITE" id="PS51635">
    <property type="entry name" value="PNPLA"/>
    <property type="match status" value="1"/>
</dbReference>
<dbReference type="GO" id="GO:0016042">
    <property type="term" value="P:lipid catabolic process"/>
    <property type="evidence" value="ECO:0007669"/>
    <property type="project" value="UniProtKB-UniRule"/>
</dbReference>
<keyword evidence="2" id="KW-0442">Lipid degradation</keyword>
<feature type="short sequence motif" description="DGA/G" evidence="2">
    <location>
        <begin position="185"/>
        <end position="187"/>
    </location>
</feature>
<dbReference type="AlphaFoldDB" id="A0A9W6RL77"/>
<evidence type="ECO:0000256" key="1">
    <source>
        <dbReference type="ARBA" id="ARBA00023098"/>
    </source>
</evidence>
<feature type="active site" description="Nucleophile" evidence="2">
    <location>
        <position position="44"/>
    </location>
</feature>
<dbReference type="GO" id="GO:0016787">
    <property type="term" value="F:hydrolase activity"/>
    <property type="evidence" value="ECO:0007669"/>
    <property type="project" value="UniProtKB-UniRule"/>
</dbReference>
<organism evidence="4 5">
    <name type="scientific">Actinoallomurus iriomotensis</name>
    <dbReference type="NCBI Taxonomy" id="478107"/>
    <lineage>
        <taxon>Bacteria</taxon>
        <taxon>Bacillati</taxon>
        <taxon>Actinomycetota</taxon>
        <taxon>Actinomycetes</taxon>
        <taxon>Streptosporangiales</taxon>
        <taxon>Thermomonosporaceae</taxon>
        <taxon>Actinoallomurus</taxon>
    </lineage>
</organism>
<evidence type="ECO:0000313" key="5">
    <source>
        <dbReference type="Proteomes" id="UP001165135"/>
    </source>
</evidence>
<sequence>MTVQSAVVLGPGGVVGTAWLAGLAAGLRREGVDLGAADLIVGTSAGAIVGAILARGEDLDRLATLPAPTGPPDGARPDPAKLAEVFATLGDTGIDRAEATRRVGRLAVAATTGAEEAVIARMRSLVGGAEWPSRPLLIPAVDAETGEAVVWDRQGAASLPEAVAASTAFPATAPPITIGGRRYIDGALRAGTNLDLAGDAETLIVAEPMAHGFGPSDAGEGERIVVRLVPDAEATEAIGPDVGDRAAWAPAYQAGVRQAEDAAERIRECSAIR</sequence>
<comment type="caution">
    <text evidence="2">Lacks conserved residue(s) required for the propagation of feature annotation.</text>
</comment>
<dbReference type="InterPro" id="IPR016035">
    <property type="entry name" value="Acyl_Trfase/lysoPLipase"/>
</dbReference>
<evidence type="ECO:0000256" key="2">
    <source>
        <dbReference type="PROSITE-ProRule" id="PRU01161"/>
    </source>
</evidence>
<dbReference type="RefSeq" id="WP_285627708.1">
    <property type="nucleotide sequence ID" value="NZ_BSTJ01000008.1"/>
</dbReference>
<evidence type="ECO:0000313" key="4">
    <source>
        <dbReference type="EMBL" id="GLY77733.1"/>
    </source>
</evidence>
<dbReference type="SUPFAM" id="SSF52151">
    <property type="entry name" value="FabD/lysophospholipase-like"/>
    <property type="match status" value="1"/>
</dbReference>
<dbReference type="InterPro" id="IPR002641">
    <property type="entry name" value="PNPLA_dom"/>
</dbReference>
<feature type="active site" description="Proton acceptor" evidence="2">
    <location>
        <position position="185"/>
    </location>
</feature>
<dbReference type="Proteomes" id="UP001165135">
    <property type="component" value="Unassembled WGS sequence"/>
</dbReference>
<gene>
    <name evidence="4" type="ORF">Airi01_060000</name>
</gene>
<accession>A0A9W6RL77</accession>
<feature type="domain" description="PNPLA" evidence="3">
    <location>
        <begin position="7"/>
        <end position="198"/>
    </location>
</feature>
<keyword evidence="2" id="KW-0378">Hydrolase</keyword>
<feature type="short sequence motif" description="GXSXG" evidence="2">
    <location>
        <begin position="42"/>
        <end position="46"/>
    </location>
</feature>
<name>A0A9W6RL77_9ACTN</name>
<proteinExistence type="predicted"/>
<dbReference type="EMBL" id="BSTJ01000008">
    <property type="protein sequence ID" value="GLY77733.1"/>
    <property type="molecule type" value="Genomic_DNA"/>
</dbReference>
<evidence type="ECO:0000259" key="3">
    <source>
        <dbReference type="PROSITE" id="PS51635"/>
    </source>
</evidence>
<reference evidence="4" key="1">
    <citation type="submission" date="2023-03" db="EMBL/GenBank/DDBJ databases">
        <title>Actinoallomurus iriomotensis NBRC 103681.</title>
        <authorList>
            <person name="Ichikawa N."/>
            <person name="Sato H."/>
            <person name="Tonouchi N."/>
        </authorList>
    </citation>
    <scope>NUCLEOTIDE SEQUENCE</scope>
    <source>
        <strain evidence="4">NBRC 103681</strain>
    </source>
</reference>